<dbReference type="InterPro" id="IPR051678">
    <property type="entry name" value="AGP_Transferase"/>
</dbReference>
<organism evidence="2 3">
    <name type="scientific">Maribrevibacterium harenarium</name>
    <dbReference type="NCBI Taxonomy" id="2589817"/>
    <lineage>
        <taxon>Bacteria</taxon>
        <taxon>Pseudomonadati</taxon>
        <taxon>Pseudomonadota</taxon>
        <taxon>Gammaproteobacteria</taxon>
        <taxon>Oceanospirillales</taxon>
        <taxon>Oceanospirillaceae</taxon>
        <taxon>Maribrevibacterium</taxon>
    </lineage>
</organism>
<keyword evidence="2" id="KW-0808">Transferase</keyword>
<gene>
    <name evidence="2" type="ORF">FJM67_15800</name>
</gene>
<dbReference type="Pfam" id="PF01636">
    <property type="entry name" value="APH"/>
    <property type="match status" value="1"/>
</dbReference>
<evidence type="ECO:0000259" key="1">
    <source>
        <dbReference type="Pfam" id="PF01636"/>
    </source>
</evidence>
<proteinExistence type="predicted"/>
<dbReference type="InterPro" id="IPR011009">
    <property type="entry name" value="Kinase-like_dom_sf"/>
</dbReference>
<name>A0A501WCS5_9GAMM</name>
<accession>A0A501WCS5</accession>
<dbReference type="PANTHER" id="PTHR21310">
    <property type="entry name" value="AMINOGLYCOSIDE PHOSPHOTRANSFERASE-RELATED-RELATED"/>
    <property type="match status" value="1"/>
</dbReference>
<dbReference type="EMBL" id="VFRR01000055">
    <property type="protein sequence ID" value="TPE46622.1"/>
    <property type="molecule type" value="Genomic_DNA"/>
</dbReference>
<reference evidence="2 3" key="1">
    <citation type="submission" date="2019-06" db="EMBL/GenBank/DDBJ databases">
        <title>A novel bacterium of genus Marinomonas, isolated from coastal sand.</title>
        <authorList>
            <person name="Huang H."/>
            <person name="Mo K."/>
            <person name="Hu Y."/>
        </authorList>
    </citation>
    <scope>NUCLEOTIDE SEQUENCE [LARGE SCALE GENOMIC DNA]</scope>
    <source>
        <strain evidence="2 3">HB171799</strain>
    </source>
</reference>
<evidence type="ECO:0000313" key="2">
    <source>
        <dbReference type="EMBL" id="TPE46622.1"/>
    </source>
</evidence>
<dbReference type="GO" id="GO:0016740">
    <property type="term" value="F:transferase activity"/>
    <property type="evidence" value="ECO:0007669"/>
    <property type="project" value="UniProtKB-KW"/>
</dbReference>
<sequence length="318" mass="37097">MTVAIKKPAEDIPDDEWNALSLSDQAFLEFIYEVFDYFDEVVRQKLGWKPEQIQINQGKNNIVLAFNHDQKRYLFRVPKYGRQQLQRYMRAAQLLEDQPFFSERIYIDGNCMIETYAPGVTLNQDAPSGAYIALAKALNLMHQQKGQGFGGLRVGTTGHDDSVFDHYLPMMTERIEDLKQLFPNQAVSLDAVFELWQQKLNSISSPLCLCHGDLWSDNVLYDKDTDHLTIIDWDSCGIYHREKDLHFLLSDDVPSANKDLFFQHYDTEPDWQLMSWYRVTMNVLYFKADRGSHLQTAVNHFFEQMKTEERLVIDSDTI</sequence>
<dbReference type="OrthoDB" id="5291879at2"/>
<dbReference type="SUPFAM" id="SSF56112">
    <property type="entry name" value="Protein kinase-like (PK-like)"/>
    <property type="match status" value="1"/>
</dbReference>
<dbReference type="InterPro" id="IPR002575">
    <property type="entry name" value="Aminoglycoside_PTrfase"/>
</dbReference>
<dbReference type="RefSeq" id="WP_140591354.1">
    <property type="nucleotide sequence ID" value="NZ_VFRR01000055.1"/>
</dbReference>
<keyword evidence="3" id="KW-1185">Reference proteome</keyword>
<protein>
    <submittedName>
        <fullName evidence="2">Aminoglycoside phosphotransferase family protein</fullName>
    </submittedName>
</protein>
<dbReference type="Proteomes" id="UP000315901">
    <property type="component" value="Unassembled WGS sequence"/>
</dbReference>
<dbReference type="AlphaFoldDB" id="A0A501WCS5"/>
<comment type="caution">
    <text evidence="2">The sequence shown here is derived from an EMBL/GenBank/DDBJ whole genome shotgun (WGS) entry which is preliminary data.</text>
</comment>
<feature type="domain" description="Aminoglycoside phosphotransferase" evidence="1">
    <location>
        <begin position="54"/>
        <end position="265"/>
    </location>
</feature>
<evidence type="ECO:0000313" key="3">
    <source>
        <dbReference type="Proteomes" id="UP000315901"/>
    </source>
</evidence>
<dbReference type="Gene3D" id="3.90.1200.10">
    <property type="match status" value="1"/>
</dbReference>